<dbReference type="Pfam" id="PF02486">
    <property type="entry name" value="Rep_trans"/>
    <property type="match status" value="1"/>
</dbReference>
<feature type="domain" description="Replication initiation protein-like C-terminal" evidence="1">
    <location>
        <begin position="70"/>
        <end position="122"/>
    </location>
</feature>
<proteinExistence type="predicted"/>
<keyword evidence="2" id="KW-0648">Protein biosynthesis</keyword>
<dbReference type="AlphaFoldDB" id="A0AAI9EG78"/>
<dbReference type="GO" id="GO:0003743">
    <property type="term" value="F:translation initiation factor activity"/>
    <property type="evidence" value="ECO:0007669"/>
    <property type="project" value="UniProtKB-KW"/>
</dbReference>
<gene>
    <name evidence="2" type="ORF">LECACI_7A010193</name>
</gene>
<dbReference type="InterPro" id="IPR003491">
    <property type="entry name" value="REP-like_C"/>
</dbReference>
<evidence type="ECO:0000313" key="2">
    <source>
        <dbReference type="EMBL" id="CAK4035035.1"/>
    </source>
</evidence>
<sequence length="208" mass="22717">LCHLWWGGNPGINITATSADAPVLADVLSRSGLPFGVTRADACMDWLDATAFDSLAGHLIEFAKANRIVINQQGDWARGVARTLYVGSPQSPVRICLYEKGYEQGGDAPRDWTRLEVRVKPKGLARITIGRMAAADLFGCGWVHEALQPLGLEDLQKRAVGVVWRPSDTERARRALLKQYGAVMAQWADEAGGWDTFGKVIQEALETA</sequence>
<keyword evidence="3" id="KW-1185">Reference proteome</keyword>
<name>A0AAI9EG78_9PEZI</name>
<comment type="caution">
    <text evidence="2">The sequence shown here is derived from an EMBL/GenBank/DDBJ whole genome shotgun (WGS) entry which is preliminary data.</text>
</comment>
<evidence type="ECO:0000313" key="3">
    <source>
        <dbReference type="Proteomes" id="UP001296104"/>
    </source>
</evidence>
<evidence type="ECO:0000259" key="1">
    <source>
        <dbReference type="Pfam" id="PF02486"/>
    </source>
</evidence>
<reference evidence="2" key="1">
    <citation type="submission" date="2023-11" db="EMBL/GenBank/DDBJ databases">
        <authorList>
            <person name="Alioto T."/>
            <person name="Alioto T."/>
            <person name="Gomez Garrido J."/>
        </authorList>
    </citation>
    <scope>NUCLEOTIDE SEQUENCE</scope>
</reference>
<accession>A0AAI9EG78</accession>
<organism evidence="2 3">
    <name type="scientific">Lecanosticta acicola</name>
    <dbReference type="NCBI Taxonomy" id="111012"/>
    <lineage>
        <taxon>Eukaryota</taxon>
        <taxon>Fungi</taxon>
        <taxon>Dikarya</taxon>
        <taxon>Ascomycota</taxon>
        <taxon>Pezizomycotina</taxon>
        <taxon>Dothideomycetes</taxon>
        <taxon>Dothideomycetidae</taxon>
        <taxon>Mycosphaerellales</taxon>
        <taxon>Mycosphaerellaceae</taxon>
        <taxon>Lecanosticta</taxon>
    </lineage>
</organism>
<feature type="non-terminal residue" evidence="2">
    <location>
        <position position="1"/>
    </location>
</feature>
<dbReference type="Proteomes" id="UP001296104">
    <property type="component" value="Unassembled WGS sequence"/>
</dbReference>
<dbReference type="EMBL" id="CAVMBE010000212">
    <property type="protein sequence ID" value="CAK4035035.1"/>
    <property type="molecule type" value="Genomic_DNA"/>
</dbReference>
<protein>
    <submittedName>
        <fullName evidence="2">Replication initiation factor domain-containing</fullName>
    </submittedName>
</protein>
<keyword evidence="2" id="KW-0396">Initiation factor</keyword>